<feature type="transmembrane region" description="Helical" evidence="1">
    <location>
        <begin position="85"/>
        <end position="103"/>
    </location>
</feature>
<dbReference type="Pfam" id="PF07885">
    <property type="entry name" value="Ion_trans_2"/>
    <property type="match status" value="1"/>
</dbReference>
<evidence type="ECO:0000313" key="3">
    <source>
        <dbReference type="EMBL" id="KIC53475.1"/>
    </source>
</evidence>
<organism evidence="3 4">
    <name type="scientific">Brevundimonas nasdae</name>
    <dbReference type="NCBI Taxonomy" id="172043"/>
    <lineage>
        <taxon>Bacteria</taxon>
        <taxon>Pseudomonadati</taxon>
        <taxon>Pseudomonadota</taxon>
        <taxon>Alphaproteobacteria</taxon>
        <taxon>Caulobacterales</taxon>
        <taxon>Caulobacteraceae</taxon>
        <taxon>Brevundimonas</taxon>
    </lineage>
</organism>
<evidence type="ECO:0000256" key="1">
    <source>
        <dbReference type="SAM" id="Phobius"/>
    </source>
</evidence>
<dbReference type="SUPFAM" id="SSF81324">
    <property type="entry name" value="Voltage-gated potassium channels"/>
    <property type="match status" value="1"/>
</dbReference>
<dbReference type="AlphaFoldDB" id="A0A0B4CNC3"/>
<evidence type="ECO:0000313" key="4">
    <source>
        <dbReference type="Proteomes" id="UP000031166"/>
    </source>
</evidence>
<dbReference type="RefSeq" id="WP_039248807.1">
    <property type="nucleotide sequence ID" value="NZ_JWSY01000061.1"/>
</dbReference>
<feature type="transmembrane region" description="Helical" evidence="1">
    <location>
        <begin position="109"/>
        <end position="133"/>
    </location>
</feature>
<dbReference type="Proteomes" id="UP000031166">
    <property type="component" value="Unassembled WGS sequence"/>
</dbReference>
<accession>A0A0B4CNC3</accession>
<keyword evidence="1" id="KW-0472">Membrane</keyword>
<dbReference type="EMBL" id="JWSY01000061">
    <property type="protein sequence ID" value="KIC53475.1"/>
    <property type="molecule type" value="Genomic_DNA"/>
</dbReference>
<keyword evidence="1" id="KW-0812">Transmembrane</keyword>
<gene>
    <name evidence="3" type="ORF">RM53_16485</name>
</gene>
<protein>
    <recommendedName>
        <fullName evidence="2">Potassium channel domain-containing protein</fullName>
    </recommendedName>
</protein>
<comment type="caution">
    <text evidence="3">The sequence shown here is derived from an EMBL/GenBank/DDBJ whole genome shotgun (WGS) entry which is preliminary data.</text>
</comment>
<sequence length="152" mass="16153">MSIAAQLAIGTLTVALTIIVQAGFAAVAFSVDDRFTPPHTRTTRLGATVLLAASTVWMLFAITLAAWIWAGLFIVLGAFEALEPALYFATVSLTTLGFGDVILAEDVRLLSAIVAANGLVMFGLSTAFLLEFVGQVREEKRSSTQSRISTVE</sequence>
<dbReference type="Gene3D" id="1.10.287.70">
    <property type="match status" value="1"/>
</dbReference>
<dbReference type="InterPro" id="IPR013099">
    <property type="entry name" value="K_chnl_dom"/>
</dbReference>
<evidence type="ECO:0000259" key="2">
    <source>
        <dbReference type="Pfam" id="PF07885"/>
    </source>
</evidence>
<name>A0A0B4CNC3_9CAUL</name>
<proteinExistence type="predicted"/>
<reference evidence="3 4" key="1">
    <citation type="submission" date="2014-12" db="EMBL/GenBank/DDBJ databases">
        <title>Genome sequencing of Brevundimonas nasdae TPW30.</title>
        <authorList>
            <person name="Tan P.W."/>
            <person name="Chan K.-G."/>
        </authorList>
    </citation>
    <scope>NUCLEOTIDE SEQUENCE [LARGE SCALE GENOMIC DNA]</scope>
    <source>
        <strain evidence="3 4">TPW30</strain>
    </source>
</reference>
<feature type="transmembrane region" description="Helical" evidence="1">
    <location>
        <begin position="49"/>
        <end position="78"/>
    </location>
</feature>
<feature type="domain" description="Potassium channel" evidence="2">
    <location>
        <begin position="66"/>
        <end position="133"/>
    </location>
</feature>
<keyword evidence="1" id="KW-1133">Transmembrane helix</keyword>